<dbReference type="PANTHER" id="PTHR10677">
    <property type="entry name" value="UBIQUILIN"/>
    <property type="match status" value="1"/>
</dbReference>
<dbReference type="GO" id="GO:0006511">
    <property type="term" value="P:ubiquitin-dependent protein catabolic process"/>
    <property type="evidence" value="ECO:0007669"/>
    <property type="project" value="TreeGrafter"/>
</dbReference>
<dbReference type="SUPFAM" id="SSF54236">
    <property type="entry name" value="Ubiquitin-like"/>
    <property type="match status" value="1"/>
</dbReference>
<dbReference type="PROSITE" id="PS50030">
    <property type="entry name" value="UBA"/>
    <property type="match status" value="1"/>
</dbReference>
<dbReference type="Pfam" id="PF23195">
    <property type="entry name" value="UBQLN1"/>
    <property type="match status" value="1"/>
</dbReference>
<dbReference type="OrthoDB" id="267397at2759"/>
<dbReference type="Gene3D" id="1.10.260.100">
    <property type="match status" value="1"/>
</dbReference>
<feature type="compositionally biased region" description="Low complexity" evidence="1">
    <location>
        <begin position="222"/>
        <end position="237"/>
    </location>
</feature>
<feature type="compositionally biased region" description="Acidic residues" evidence="1">
    <location>
        <begin position="183"/>
        <end position="203"/>
    </location>
</feature>
<dbReference type="InterPro" id="IPR015496">
    <property type="entry name" value="Ubiquilin"/>
</dbReference>
<dbReference type="Pfam" id="PF00627">
    <property type="entry name" value="UBA"/>
    <property type="match status" value="1"/>
</dbReference>
<dbReference type="Proteomes" id="UP000007799">
    <property type="component" value="Unassembled WGS sequence"/>
</dbReference>
<dbReference type="Pfam" id="PF00240">
    <property type="entry name" value="ubiquitin"/>
    <property type="match status" value="1"/>
</dbReference>
<feature type="domain" description="Ubiquitin-like" evidence="3">
    <location>
        <begin position="11"/>
        <end position="61"/>
    </location>
</feature>
<evidence type="ECO:0000256" key="1">
    <source>
        <dbReference type="SAM" id="MobiDB-lite"/>
    </source>
</evidence>
<dbReference type="InParanoid" id="F2U7Y9"/>
<dbReference type="Gene3D" id="1.10.8.10">
    <property type="entry name" value="DNA helicase RuvA subunit, C-terminal domain"/>
    <property type="match status" value="1"/>
</dbReference>
<dbReference type="GO" id="GO:0005829">
    <property type="term" value="C:cytosol"/>
    <property type="evidence" value="ECO:0007669"/>
    <property type="project" value="TreeGrafter"/>
</dbReference>
<reference evidence="4" key="1">
    <citation type="submission" date="2009-08" db="EMBL/GenBank/DDBJ databases">
        <title>Annotation of Salpingoeca rosetta.</title>
        <authorList>
            <consortium name="The Broad Institute Genome Sequencing Platform"/>
            <person name="Russ C."/>
            <person name="Cuomo C."/>
            <person name="Burger G."/>
            <person name="Gray M.W."/>
            <person name="Holland P.W.H."/>
            <person name="King N."/>
            <person name="Lang F.B.F."/>
            <person name="Roger A.J."/>
            <person name="Ruiz-Trillo I."/>
            <person name="Young S.K."/>
            <person name="Zeng Q."/>
            <person name="Gargeya S."/>
            <person name="Alvarado L."/>
            <person name="Berlin A."/>
            <person name="Chapman S.B."/>
            <person name="Chen Z."/>
            <person name="Freedman E."/>
            <person name="Gellesch M."/>
            <person name="Goldberg J."/>
            <person name="Griggs A."/>
            <person name="Gujja S."/>
            <person name="Heilman E."/>
            <person name="Heiman D."/>
            <person name="Howarth C."/>
            <person name="Mehta T."/>
            <person name="Neiman D."/>
            <person name="Pearson M."/>
            <person name="Roberts A."/>
            <person name="Saif S."/>
            <person name="Shea T."/>
            <person name="Shenoy N."/>
            <person name="Sisk P."/>
            <person name="Stolte C."/>
            <person name="Sykes S."/>
            <person name="White J."/>
            <person name="Yandava C."/>
            <person name="Haas B."/>
            <person name="Nusbaum C."/>
            <person name="Birren B."/>
        </authorList>
    </citation>
    <scope>NUCLEOTIDE SEQUENCE [LARGE SCALE GENOMIC DNA]</scope>
    <source>
        <strain evidence="4">ATCC 50818</strain>
    </source>
</reference>
<dbReference type="PROSITE" id="PS50053">
    <property type="entry name" value="UBIQUITIN_2"/>
    <property type="match status" value="1"/>
</dbReference>
<dbReference type="InterPro" id="IPR029071">
    <property type="entry name" value="Ubiquitin-like_domsf"/>
</dbReference>
<protein>
    <recommendedName>
        <fullName evidence="6">Ubiquilin</fullName>
    </recommendedName>
</protein>
<feature type="compositionally biased region" description="Polar residues" evidence="1">
    <location>
        <begin position="339"/>
        <end position="349"/>
    </location>
</feature>
<dbReference type="AlphaFoldDB" id="F2U7Y9"/>
<accession>F2U7Y9</accession>
<dbReference type="KEGG" id="sre:PTSG_04623"/>
<dbReference type="eggNOG" id="KOG0010">
    <property type="taxonomic scope" value="Eukaryota"/>
</dbReference>
<dbReference type="RefSeq" id="XP_004994716.1">
    <property type="nucleotide sequence ID" value="XM_004994659.1"/>
</dbReference>
<proteinExistence type="predicted"/>
<gene>
    <name evidence="4" type="ORF">PTSG_04623</name>
</gene>
<dbReference type="InterPro" id="IPR006636">
    <property type="entry name" value="STI1_HS-bd"/>
</dbReference>
<evidence type="ECO:0000313" key="4">
    <source>
        <dbReference type="EMBL" id="EGD72894.1"/>
    </source>
</evidence>
<dbReference type="SUPFAM" id="SSF46934">
    <property type="entry name" value="UBA-like"/>
    <property type="match status" value="1"/>
</dbReference>
<dbReference type="OMA" id="YWTDSLA"/>
<dbReference type="EMBL" id="GL832964">
    <property type="protein sequence ID" value="EGD72894.1"/>
    <property type="molecule type" value="Genomic_DNA"/>
</dbReference>
<dbReference type="SMART" id="SM00727">
    <property type="entry name" value="STI1"/>
    <property type="match status" value="2"/>
</dbReference>
<evidence type="ECO:0000313" key="5">
    <source>
        <dbReference type="Proteomes" id="UP000007799"/>
    </source>
</evidence>
<dbReference type="STRING" id="946362.F2U7Y9"/>
<feature type="compositionally biased region" description="Low complexity" evidence="1">
    <location>
        <begin position="261"/>
        <end position="326"/>
    </location>
</feature>
<organism evidence="5">
    <name type="scientific">Salpingoeca rosetta (strain ATCC 50818 / BSB-021)</name>
    <dbReference type="NCBI Taxonomy" id="946362"/>
    <lineage>
        <taxon>Eukaryota</taxon>
        <taxon>Choanoflagellata</taxon>
        <taxon>Craspedida</taxon>
        <taxon>Salpingoecidae</taxon>
        <taxon>Salpingoeca</taxon>
    </lineage>
</organism>
<dbReference type="InterPro" id="IPR000626">
    <property type="entry name" value="Ubiquitin-like_dom"/>
</dbReference>
<dbReference type="InterPro" id="IPR019954">
    <property type="entry name" value="Ubiquitin_CS"/>
</dbReference>
<dbReference type="GeneID" id="16075297"/>
<evidence type="ECO:0000259" key="3">
    <source>
        <dbReference type="PROSITE" id="PS50053"/>
    </source>
</evidence>
<feature type="region of interest" description="Disordered" evidence="1">
    <location>
        <begin position="172"/>
        <end position="350"/>
    </location>
</feature>
<name>F2U7Y9_SALR5</name>
<dbReference type="SMART" id="SM00165">
    <property type="entry name" value="UBA"/>
    <property type="match status" value="1"/>
</dbReference>
<dbReference type="PROSITE" id="PS00299">
    <property type="entry name" value="UBIQUITIN_1"/>
    <property type="match status" value="1"/>
</dbReference>
<feature type="domain" description="UBA" evidence="2">
    <location>
        <begin position="339"/>
        <end position="380"/>
    </location>
</feature>
<dbReference type="PANTHER" id="PTHR10677:SF3">
    <property type="entry name" value="FI07626P-RELATED"/>
    <property type="match status" value="1"/>
</dbReference>
<dbReference type="FunCoup" id="F2U7Y9">
    <property type="interactions" value="2320"/>
</dbReference>
<evidence type="ECO:0008006" key="6">
    <source>
        <dbReference type="Google" id="ProtNLM"/>
    </source>
</evidence>
<dbReference type="InterPro" id="IPR015940">
    <property type="entry name" value="UBA"/>
</dbReference>
<dbReference type="GO" id="GO:0031593">
    <property type="term" value="F:polyubiquitin modification-dependent protein binding"/>
    <property type="evidence" value="ECO:0007669"/>
    <property type="project" value="TreeGrafter"/>
</dbReference>
<dbReference type="InterPro" id="IPR009060">
    <property type="entry name" value="UBA-like_sf"/>
</dbReference>
<dbReference type="FunFam" id="1.10.260.100:FF:000001">
    <property type="entry name" value="Ubiquilin 1"/>
    <property type="match status" value="1"/>
</dbReference>
<dbReference type="Gene3D" id="3.10.20.90">
    <property type="entry name" value="Phosphatidylinositol 3-kinase Catalytic Subunit, Chain A, domain 1"/>
    <property type="match status" value="1"/>
</dbReference>
<sequence>MAYMHDTSLLEAALRLLKELIAAETDIPADEQRIVYSGKILKDTDELRARGFRTGHTLHVVRGGDFMAQMMESPMMQQMVDQMMSNPEMMEGIVRADPRLRTLLDQNPELRQAMRDPQIMRQSLAMARNPRLREEFLRQQDRAISNLEAMPGGFNHLRRITRDVIHPMEDAMRARGRGGGDDNGGDDEDDEPNAFDALFADDDASSRARPNEEALPNPWSSAPQANQQQQQQQQQQAPPNPFAGLFGSPFGPSTGAANGTSSPSSAQQQQQQQQQGGFPFGGFMPPSMMTGQWGWPSQQQQQQQSTSTTAPTGSTQPATTGATTPSAPTPGAPGQAPSSRYSSELQQLQDMGFTDEAANIAALQATNGNVHLAVQRLLGQ</sequence>
<evidence type="ECO:0000259" key="2">
    <source>
        <dbReference type="PROSITE" id="PS50030"/>
    </source>
</evidence>
<keyword evidence="5" id="KW-1185">Reference proteome</keyword>
<dbReference type="CDD" id="cd14399">
    <property type="entry name" value="UBA_PLICs"/>
    <property type="match status" value="1"/>
</dbReference>